<gene>
    <name evidence="3" type="ORF">Tsubulata_019747</name>
</gene>
<proteinExistence type="predicted"/>
<evidence type="ECO:0000313" key="3">
    <source>
        <dbReference type="EMBL" id="KAJ4837864.1"/>
    </source>
</evidence>
<evidence type="ECO:0000256" key="2">
    <source>
        <dbReference type="SAM" id="Phobius"/>
    </source>
</evidence>
<reference evidence="3" key="1">
    <citation type="submission" date="2022-02" db="EMBL/GenBank/DDBJ databases">
        <authorList>
            <person name="Henning P.M."/>
            <person name="McCubbin A.G."/>
            <person name="Shore J.S."/>
        </authorList>
    </citation>
    <scope>NUCLEOTIDE SEQUENCE</scope>
    <source>
        <strain evidence="3">F60SS</strain>
        <tissue evidence="3">Leaves</tissue>
    </source>
</reference>
<evidence type="ECO:0000313" key="4">
    <source>
        <dbReference type="Proteomes" id="UP001141552"/>
    </source>
</evidence>
<organism evidence="3 4">
    <name type="scientific">Turnera subulata</name>
    <dbReference type="NCBI Taxonomy" id="218843"/>
    <lineage>
        <taxon>Eukaryota</taxon>
        <taxon>Viridiplantae</taxon>
        <taxon>Streptophyta</taxon>
        <taxon>Embryophyta</taxon>
        <taxon>Tracheophyta</taxon>
        <taxon>Spermatophyta</taxon>
        <taxon>Magnoliopsida</taxon>
        <taxon>eudicotyledons</taxon>
        <taxon>Gunneridae</taxon>
        <taxon>Pentapetalae</taxon>
        <taxon>rosids</taxon>
        <taxon>fabids</taxon>
        <taxon>Malpighiales</taxon>
        <taxon>Passifloraceae</taxon>
        <taxon>Turnera</taxon>
    </lineage>
</organism>
<feature type="transmembrane region" description="Helical" evidence="2">
    <location>
        <begin position="115"/>
        <end position="140"/>
    </location>
</feature>
<dbReference type="PANTHER" id="PTHR34935:SF3">
    <property type="entry name" value="PROTEIN TIC110, CHLOROPLASTIC"/>
    <property type="match status" value="1"/>
</dbReference>
<evidence type="ECO:0008006" key="5">
    <source>
        <dbReference type="Google" id="ProtNLM"/>
    </source>
</evidence>
<keyword evidence="4" id="KW-1185">Reference proteome</keyword>
<dbReference type="EMBL" id="JAKUCV010003720">
    <property type="protein sequence ID" value="KAJ4837864.1"/>
    <property type="molecule type" value="Genomic_DNA"/>
</dbReference>
<keyword evidence="2" id="KW-0812">Transmembrane</keyword>
<dbReference type="GO" id="GO:0061927">
    <property type="term" value="C:TOC-TIC supercomplex I"/>
    <property type="evidence" value="ECO:0007669"/>
    <property type="project" value="TreeGrafter"/>
</dbReference>
<dbReference type="PANTHER" id="PTHR34935">
    <property type="entry name" value="PROTEIN TIC110, CHLOROPLASTIC"/>
    <property type="match status" value="1"/>
</dbReference>
<accession>A0A9Q0FW70</accession>
<reference evidence="3" key="2">
    <citation type="journal article" date="2023" name="Plants (Basel)">
        <title>Annotation of the Turnera subulata (Passifloraceae) Draft Genome Reveals the S-Locus Evolved after the Divergence of Turneroideae from Passifloroideae in a Stepwise Manner.</title>
        <authorList>
            <person name="Henning P.M."/>
            <person name="Roalson E.H."/>
            <person name="Mir W."/>
            <person name="McCubbin A.G."/>
            <person name="Shore J.S."/>
        </authorList>
    </citation>
    <scope>NUCLEOTIDE SEQUENCE</scope>
    <source>
        <strain evidence="3">F60SS</strain>
    </source>
</reference>
<dbReference type="Pfam" id="PF16940">
    <property type="entry name" value="Tic110"/>
    <property type="match status" value="1"/>
</dbReference>
<evidence type="ECO:0000256" key="1">
    <source>
        <dbReference type="SAM" id="MobiDB-lite"/>
    </source>
</evidence>
<keyword evidence="2" id="KW-0472">Membrane</keyword>
<dbReference type="Proteomes" id="UP001141552">
    <property type="component" value="Unassembled WGS sequence"/>
</dbReference>
<dbReference type="InterPro" id="IPR031610">
    <property type="entry name" value="TIC110"/>
</dbReference>
<comment type="caution">
    <text evidence="3">The sequence shown here is derived from an EMBL/GenBank/DDBJ whole genome shotgun (WGS) entry which is preliminary data.</text>
</comment>
<feature type="transmembrane region" description="Helical" evidence="2">
    <location>
        <begin position="81"/>
        <end position="103"/>
    </location>
</feature>
<feature type="region of interest" description="Disordered" evidence="1">
    <location>
        <begin position="37"/>
        <end position="57"/>
    </location>
</feature>
<dbReference type="OrthoDB" id="191196at2759"/>
<sequence>MNNPSLLTTLSPPPLPLTLTPPSLSLLPKRRRFRVSVPRNSADPETHPSDAEGGASDVFGRRRELEGIKPLVGSLPPSLRLASSAVILAGAVAAGYGLGLQLGHRLRGKWNPAPLGGAPAVGVAGAAAMGVAGGAMVYAMNGCAPEVAAASLHNYVAGCDDPLMVRKEEIQNILTRYGVSKEDYAFNAELCDLYRRFVASVLPPGSEDLKGNEVEMITEFKNALGIEDEDAAAMHIEVGKRISRQRIETGDYDDNKAEQRRVVQAFQKLIFVSNLVFGDASTFLLPWKRVFKITDSVVEISVRDNAQRLYASNLNSIGEDIGAEQLVKLRQAQLSYQLSDELAQDLFRQHTRKLLGKKISAAIEILKSRTRAAGGIMQVVKELDEILAFNNRLVSLKNHADAASFALGVGPVSLVGGEYDSERKIDDLKLLYRAYITDVLSGGRMEEHKLDALSQLRNIFGLGKREAEEIYVDVTSKVYKKQLAQAAAPGGALDMADSKAAFLQNLCEELRLDPQKATEVHEEVTPCFLLFLEIYRQKLQQCLADGELCEKDVSSLTRLRVLLCIPQETVEAAHSDICGNLFKKVVKDAIVHDYDLDSKKAVRKAAHGLRLTRKAAMSVASEAVRRVFIKHIKQARTTSNRAEIVQELTKMIAFNTSVVTDLVADIKGESPEEHLKEEKEQIQEEEEWDDKEWGSLKTLQKVKPTLKLADEKGKPWQTEINLKEDLPERDRTELYKTYLIHCLTGDSVRLPFELKAVSVEDGKFVQLNRLGWILGLSAKEIVGIHKDLAVQTFRQQAEAILADGQMTKARTEQLNEIQEDIGVPQEFAQKIIKSITTSKIAAAVENAITRGRLDIKQIRELKEANVDVHKMISDSSRSSILKKTIDEIFSSGKGDFDEEEVYIKIPADLNINTEKAKALVHELARSRLTNSLIQAVALLRQRNHKGVVSTLNDLLACDKAVPSEPLRWEVPEELVELYGIYLKSDPEPEKLSRMQYLLGINDSTANSLQETKNAVTTIGAEEEEFAF</sequence>
<protein>
    <recommendedName>
        <fullName evidence="5">Protein TIC110, chloroplastic</fullName>
    </recommendedName>
</protein>
<dbReference type="AlphaFoldDB" id="A0A9Q0FW70"/>
<name>A0A9Q0FW70_9ROSI</name>
<keyword evidence="2" id="KW-1133">Transmembrane helix</keyword>
<dbReference type="GO" id="GO:0045037">
    <property type="term" value="P:protein import into chloroplast stroma"/>
    <property type="evidence" value="ECO:0007669"/>
    <property type="project" value="TreeGrafter"/>
</dbReference>